<evidence type="ECO:0000313" key="9">
    <source>
        <dbReference type="EMBL" id="ODM16092.1"/>
    </source>
</evidence>
<feature type="transmembrane region" description="Helical" evidence="7">
    <location>
        <begin position="353"/>
        <end position="373"/>
    </location>
</feature>
<dbReference type="OrthoDB" id="5570009at2759"/>
<dbReference type="Pfam" id="PF02487">
    <property type="entry name" value="CLN3"/>
    <property type="match status" value="1"/>
</dbReference>
<dbReference type="GO" id="GO:0012505">
    <property type="term" value="C:endomembrane system"/>
    <property type="evidence" value="ECO:0007669"/>
    <property type="project" value="UniProtKB-SubCell"/>
</dbReference>
<feature type="transmembrane region" description="Helical" evidence="7">
    <location>
        <begin position="453"/>
        <end position="470"/>
    </location>
</feature>
<name>A0A1E3B569_ASPCR</name>
<gene>
    <name evidence="9" type="ORF">SI65_08526</name>
</gene>
<dbReference type="InterPro" id="IPR013094">
    <property type="entry name" value="AB_hydrolase_3"/>
</dbReference>
<feature type="domain" description="Alpha/beta hydrolase fold-3" evidence="8">
    <location>
        <begin position="655"/>
        <end position="806"/>
    </location>
</feature>
<dbReference type="Proteomes" id="UP000094569">
    <property type="component" value="Unassembled WGS sequence"/>
</dbReference>
<feature type="transmembrane region" description="Helical" evidence="7">
    <location>
        <begin position="134"/>
        <end position="154"/>
    </location>
</feature>
<comment type="caution">
    <text evidence="9">The sequence shown here is derived from an EMBL/GenBank/DDBJ whole genome shotgun (WGS) entry which is preliminary data.</text>
</comment>
<dbReference type="GO" id="GO:0016020">
    <property type="term" value="C:membrane"/>
    <property type="evidence" value="ECO:0007669"/>
    <property type="project" value="InterPro"/>
</dbReference>
<evidence type="ECO:0000256" key="5">
    <source>
        <dbReference type="ARBA" id="ARBA00023136"/>
    </source>
</evidence>
<feature type="transmembrane region" description="Helical" evidence="7">
    <location>
        <begin position="75"/>
        <end position="95"/>
    </location>
</feature>
<feature type="transmembrane region" description="Helical" evidence="7">
    <location>
        <begin position="161"/>
        <end position="184"/>
    </location>
</feature>
<dbReference type="GO" id="GO:0004771">
    <property type="term" value="F:sterol ester esterase activity"/>
    <property type="evidence" value="ECO:0007669"/>
    <property type="project" value="TreeGrafter"/>
</dbReference>
<dbReference type="AlphaFoldDB" id="A0A1E3B569"/>
<dbReference type="GO" id="GO:0019433">
    <property type="term" value="P:triglyceride catabolic process"/>
    <property type="evidence" value="ECO:0007669"/>
    <property type="project" value="TreeGrafter"/>
</dbReference>
<evidence type="ECO:0000256" key="2">
    <source>
        <dbReference type="ARBA" id="ARBA00007467"/>
    </source>
</evidence>
<dbReference type="SUPFAM" id="SSF53474">
    <property type="entry name" value="alpha/beta-Hydrolases"/>
    <property type="match status" value="1"/>
</dbReference>
<dbReference type="PRINTS" id="PR01315">
    <property type="entry name" value="BATTENIN"/>
</dbReference>
<evidence type="ECO:0000313" key="10">
    <source>
        <dbReference type="Proteomes" id="UP000094569"/>
    </source>
</evidence>
<dbReference type="PANTHER" id="PTHR23025">
    <property type="entry name" value="TRIACYLGLYCEROL LIPASE"/>
    <property type="match status" value="1"/>
</dbReference>
<comment type="similarity">
    <text evidence="2">Belongs to the battenin family.</text>
</comment>
<feature type="domain" description="Alpha/beta hydrolase fold-3" evidence="8">
    <location>
        <begin position="859"/>
        <end position="935"/>
    </location>
</feature>
<proteinExistence type="inferred from homology"/>
<organism evidence="9 10">
    <name type="scientific">Aspergillus cristatus</name>
    <name type="common">Chinese Fuzhuan brick tea-fermentation fungus</name>
    <name type="synonym">Eurotium cristatum</name>
    <dbReference type="NCBI Taxonomy" id="573508"/>
    <lineage>
        <taxon>Eukaryota</taxon>
        <taxon>Fungi</taxon>
        <taxon>Dikarya</taxon>
        <taxon>Ascomycota</taxon>
        <taxon>Pezizomycotina</taxon>
        <taxon>Eurotiomycetes</taxon>
        <taxon>Eurotiomycetidae</taxon>
        <taxon>Eurotiales</taxon>
        <taxon>Aspergillaceae</taxon>
        <taxon>Aspergillus</taxon>
        <taxon>Aspergillus subgen. Aspergillus</taxon>
    </lineage>
</organism>
<feature type="transmembrane region" description="Helical" evidence="7">
    <location>
        <begin position="379"/>
        <end position="402"/>
    </location>
</feature>
<evidence type="ECO:0000256" key="1">
    <source>
        <dbReference type="ARBA" id="ARBA00004127"/>
    </source>
</evidence>
<keyword evidence="10" id="KW-1185">Reference proteome</keyword>
<dbReference type="GO" id="GO:0004806">
    <property type="term" value="F:triacylglycerol lipase activity"/>
    <property type="evidence" value="ECO:0007669"/>
    <property type="project" value="TreeGrafter"/>
</dbReference>
<feature type="transmembrane region" description="Helical" evidence="7">
    <location>
        <begin position="104"/>
        <end position="122"/>
    </location>
</feature>
<feature type="transmembrane region" description="Helical" evidence="7">
    <location>
        <begin position="41"/>
        <end position="63"/>
    </location>
</feature>
<dbReference type="VEuPathDB" id="FungiDB:SI65_08526"/>
<dbReference type="InterPro" id="IPR003492">
    <property type="entry name" value="Battenin_disease_Cln3"/>
</dbReference>
<dbReference type="SUPFAM" id="SSF103473">
    <property type="entry name" value="MFS general substrate transporter"/>
    <property type="match status" value="1"/>
</dbReference>
<keyword evidence="5 7" id="KW-0472">Membrane</keyword>
<evidence type="ECO:0000256" key="6">
    <source>
        <dbReference type="SAM" id="MobiDB-lite"/>
    </source>
</evidence>
<dbReference type="InterPro" id="IPR029058">
    <property type="entry name" value="AB_hydrolase_fold"/>
</dbReference>
<evidence type="ECO:0000256" key="7">
    <source>
        <dbReference type="SAM" id="Phobius"/>
    </source>
</evidence>
<dbReference type="STRING" id="573508.A0A1E3B569"/>
<dbReference type="PANTHER" id="PTHR23025:SF3">
    <property type="entry name" value="HORMONE-SENSITIVE LIPASE"/>
    <property type="match status" value="1"/>
</dbReference>
<feature type="transmembrane region" description="Helical" evidence="7">
    <location>
        <begin position="414"/>
        <end position="438"/>
    </location>
</feature>
<feature type="region of interest" description="Disordered" evidence="6">
    <location>
        <begin position="808"/>
        <end position="827"/>
    </location>
</feature>
<sequence length="1058" mass="116716">MPPTSNTEEAPMLPLPGAPSSSWARFRERLKAIFSGANPRVCIAFWLFGLINNVLYVIILSAALDLVGPGVPKGVVLLADVIPSFGTKLIAPYFIHVVPYSTRIVVFVGLSTTGMLLVALTPDYTEGGSISTKLAGIVLASLSSGGGELSFLGLTHFYGHFSLASWGSGTGAAGLVGAGAYALATTSLGLSVKSTLLVSACLPAVMLMSFFMILPRGLLRLVPVQAGYAAVDGGDGIDEEHIGDDDRNAILNEREGLLGSSIHSADSGKLGWQNIKANLHRVKGLFFPFMLPLLLVYVAEYTINQGVSPTLLFPLKESPFSRFRAFYPAYNAIYQVGVFISRSSTPFFRIHNLYFPSILQVINLVLLTLHALFDFIPSVYLVFVIIFWEGLLGGLVYVNTFAEIGDRVPPEDREFSLGATTVSDSGGICIAGFIGMVFEDWNGSSKMLETKLHRAQVLVVILFGFLYLLKGNEHGPAFISKLSSYLTGTVTIWQVAVALFLWLYFCRNFTTITGLECPEPLIHAYTPGFFQATQITTALDAGFWTAMSIKPKWLCDIASLVFSMYYLFALEQAEAKVRQVRSVLTVEHLRVSWNKATTPYLSIVAKVRRPRLTSYPPRPIQISRPQQSSYKEPVSAWLYFDGPLSALENQTCVVLDFPGGGFVALSPRDHDDRLLAWAGKLKVPVVSLDYKKAPEYPYPHALHEGYDVYQHIIATNGRCLGLSGRTCPRIILTGDSAGGNLAVGVTLIALTNGLPRPNGLFLAYPCLNMKGESWLNKEQMALIQGKSVQRTNRNVLWRKKVDFYEPAPLPSPSPSLDGDDTASESSKPDIEKMYETYNDSFSSTASKSTHAQFAVSSALSYANDRILTPEIMRTLIILYIGPKNQPNFNKDYFLSPILAPESLLAQFPKTYFLTGERDPLVDDTMIFAGRLRQAKLNQFLDVQEMGLVDERRIFDEKDHMEVSLLPGVSHGFFQMVSFFPEGWRYVHRSVEWIREIFEGGEVVDWKDVLDAVPQAAKGFCEKDAAIPMPERKCSVGSLCSEEDILDRRMNELTGGLMR</sequence>
<accession>A0A1E3B569</accession>
<dbReference type="Gene3D" id="3.40.50.1820">
    <property type="entry name" value="alpha/beta hydrolase"/>
    <property type="match status" value="1"/>
</dbReference>
<dbReference type="Pfam" id="PF07859">
    <property type="entry name" value="Abhydrolase_3"/>
    <property type="match status" value="2"/>
</dbReference>
<dbReference type="EMBL" id="JXNT01000013">
    <property type="protein sequence ID" value="ODM16092.1"/>
    <property type="molecule type" value="Genomic_DNA"/>
</dbReference>
<feature type="transmembrane region" description="Helical" evidence="7">
    <location>
        <begin position="196"/>
        <end position="214"/>
    </location>
</feature>
<evidence type="ECO:0000256" key="4">
    <source>
        <dbReference type="ARBA" id="ARBA00022989"/>
    </source>
</evidence>
<keyword evidence="3 7" id="KW-0812">Transmembrane</keyword>
<comment type="subcellular location">
    <subcellularLocation>
        <location evidence="1">Endomembrane system</location>
        <topology evidence="1">Multi-pass membrane protein</topology>
    </subcellularLocation>
</comment>
<dbReference type="GO" id="GO:0005829">
    <property type="term" value="C:cytosol"/>
    <property type="evidence" value="ECO:0007669"/>
    <property type="project" value="TreeGrafter"/>
</dbReference>
<dbReference type="InterPro" id="IPR036259">
    <property type="entry name" value="MFS_trans_sf"/>
</dbReference>
<dbReference type="GO" id="GO:0005773">
    <property type="term" value="C:vacuole"/>
    <property type="evidence" value="ECO:0007669"/>
    <property type="project" value="UniProtKB-ARBA"/>
</dbReference>
<evidence type="ECO:0000259" key="8">
    <source>
        <dbReference type="Pfam" id="PF07859"/>
    </source>
</evidence>
<keyword evidence="4 7" id="KW-1133">Transmembrane helix</keyword>
<protein>
    <recommendedName>
        <fullName evidence="8">Alpha/beta hydrolase fold-3 domain-containing protein</fullName>
    </recommendedName>
</protein>
<feature type="transmembrane region" description="Helical" evidence="7">
    <location>
        <begin position="285"/>
        <end position="303"/>
    </location>
</feature>
<feature type="transmembrane region" description="Helical" evidence="7">
    <location>
        <begin position="482"/>
        <end position="505"/>
    </location>
</feature>
<reference evidence="9 10" key="1">
    <citation type="journal article" date="2016" name="BMC Genomics">
        <title>Comparative genomic and transcriptomic analyses of the Fuzhuan brick tea-fermentation fungus Aspergillus cristatus.</title>
        <authorList>
            <person name="Ge Y."/>
            <person name="Wang Y."/>
            <person name="Liu Y."/>
            <person name="Tan Y."/>
            <person name="Ren X."/>
            <person name="Zhang X."/>
            <person name="Hyde K.D."/>
            <person name="Liu Y."/>
            <person name="Liu Z."/>
        </authorList>
    </citation>
    <scope>NUCLEOTIDE SEQUENCE [LARGE SCALE GENOMIC DNA]</scope>
    <source>
        <strain evidence="9 10">GZAAS20.1005</strain>
    </source>
</reference>
<evidence type="ECO:0000256" key="3">
    <source>
        <dbReference type="ARBA" id="ARBA00022692"/>
    </source>
</evidence>
<feature type="transmembrane region" description="Helical" evidence="7">
    <location>
        <begin position="323"/>
        <end position="341"/>
    </location>
</feature>